<reference evidence="1" key="1">
    <citation type="journal article" date="2015" name="Nature">
        <title>Complex archaea that bridge the gap between prokaryotes and eukaryotes.</title>
        <authorList>
            <person name="Spang A."/>
            <person name="Saw J.H."/>
            <person name="Jorgensen S.L."/>
            <person name="Zaremba-Niedzwiedzka K."/>
            <person name="Martijn J."/>
            <person name="Lind A.E."/>
            <person name="van Eijk R."/>
            <person name="Schleper C."/>
            <person name="Guy L."/>
            <person name="Ettema T.J."/>
        </authorList>
    </citation>
    <scope>NUCLEOTIDE SEQUENCE</scope>
</reference>
<dbReference type="AlphaFoldDB" id="A0A0F9PAM9"/>
<organism evidence="1">
    <name type="scientific">marine sediment metagenome</name>
    <dbReference type="NCBI Taxonomy" id="412755"/>
    <lineage>
        <taxon>unclassified sequences</taxon>
        <taxon>metagenomes</taxon>
        <taxon>ecological metagenomes</taxon>
    </lineage>
</organism>
<name>A0A0F9PAM9_9ZZZZ</name>
<gene>
    <name evidence="1" type="ORF">LCGC14_1161950</name>
</gene>
<comment type="caution">
    <text evidence="1">The sequence shown here is derived from an EMBL/GenBank/DDBJ whole genome shotgun (WGS) entry which is preliminary data.</text>
</comment>
<sequence>MTVRKFSKEDEAFLQGMLVALAVVALHDEETIYREIVDLQGEADLVWVARKHSDMKLSGLSQYGYGKK</sequence>
<dbReference type="EMBL" id="LAZR01005675">
    <property type="protein sequence ID" value="KKM98035.1"/>
    <property type="molecule type" value="Genomic_DNA"/>
</dbReference>
<protein>
    <submittedName>
        <fullName evidence="1">Uncharacterized protein</fullName>
    </submittedName>
</protein>
<accession>A0A0F9PAM9</accession>
<evidence type="ECO:0000313" key="1">
    <source>
        <dbReference type="EMBL" id="KKM98035.1"/>
    </source>
</evidence>
<proteinExistence type="predicted"/>